<feature type="region of interest" description="Disordered" evidence="2">
    <location>
        <begin position="166"/>
        <end position="232"/>
    </location>
</feature>
<evidence type="ECO:0000259" key="4">
    <source>
        <dbReference type="PROSITE" id="PS50213"/>
    </source>
</evidence>
<feature type="domain" description="FAS1" evidence="4">
    <location>
        <begin position="27"/>
        <end position="157"/>
    </location>
</feature>
<sequence>MGTYMTLIVLLMALISTATPSDIHAKNQDLLVAIEEMKRANYFTFVLLINMSPLEQAALIGNVTFLMPNDRMLSKITMRQNAVSDFLLLHSIPSPLLLEHLEHIPTGSFLPSSLPEFMLNISNNGRRRYFLNNVKIISPNICTAGSSIRCHGIDGVLKATKWPVTSSPMPSCSNITSPTTPGAMPLPPFLSPPTSPANPVLSDPSQSPAPAPAPAPSPSDKDAGPKKSGSSQWLPYGGLLKFLFVMVSVLGVSV</sequence>
<dbReference type="SMART" id="SM00554">
    <property type="entry name" value="FAS1"/>
    <property type="match status" value="1"/>
</dbReference>
<keyword evidence="6" id="KW-1185">Reference proteome</keyword>
<evidence type="ECO:0000256" key="1">
    <source>
        <dbReference type="ARBA" id="ARBA00007843"/>
    </source>
</evidence>
<dbReference type="PROSITE" id="PS50213">
    <property type="entry name" value="FAS1"/>
    <property type="match status" value="1"/>
</dbReference>
<dbReference type="AlphaFoldDB" id="A0A1Q3C908"/>
<dbReference type="EMBL" id="BDDD01001507">
    <property type="protein sequence ID" value="GAV76543.1"/>
    <property type="molecule type" value="Genomic_DNA"/>
</dbReference>
<dbReference type="Proteomes" id="UP000187406">
    <property type="component" value="Unassembled WGS sequence"/>
</dbReference>
<dbReference type="InterPro" id="IPR053339">
    <property type="entry name" value="FAS1_domain_protein"/>
</dbReference>
<feature type="compositionally biased region" description="Pro residues" evidence="2">
    <location>
        <begin position="184"/>
        <end position="196"/>
    </location>
</feature>
<reference evidence="6" key="1">
    <citation type="submission" date="2016-04" db="EMBL/GenBank/DDBJ databases">
        <title>Cephalotus genome sequencing.</title>
        <authorList>
            <person name="Fukushima K."/>
            <person name="Hasebe M."/>
            <person name="Fang X."/>
        </authorList>
    </citation>
    <scope>NUCLEOTIDE SEQUENCE [LARGE SCALE GENOMIC DNA]</scope>
    <source>
        <strain evidence="6">cv. St1</strain>
    </source>
</reference>
<dbReference type="Pfam" id="PF02469">
    <property type="entry name" value="Fasciclin"/>
    <property type="match status" value="1"/>
</dbReference>
<dbReference type="Gene3D" id="2.30.180.10">
    <property type="entry name" value="FAS1 domain"/>
    <property type="match status" value="1"/>
</dbReference>
<feature type="chain" id="PRO_5013066399" evidence="3">
    <location>
        <begin position="21"/>
        <end position="254"/>
    </location>
</feature>
<feature type="compositionally biased region" description="Pro residues" evidence="2">
    <location>
        <begin position="207"/>
        <end position="217"/>
    </location>
</feature>
<feature type="signal peptide" evidence="3">
    <location>
        <begin position="1"/>
        <end position="20"/>
    </location>
</feature>
<dbReference type="OrthoDB" id="1934418at2759"/>
<proteinExistence type="inferred from homology"/>
<dbReference type="PANTHER" id="PTHR36069">
    <property type="entry name" value="EXPRESSED PROTEIN-RELATED"/>
    <property type="match status" value="1"/>
</dbReference>
<dbReference type="InParanoid" id="A0A1Q3C908"/>
<dbReference type="STRING" id="3775.A0A1Q3C908"/>
<dbReference type="SUPFAM" id="SSF82153">
    <property type="entry name" value="FAS1 domain"/>
    <property type="match status" value="1"/>
</dbReference>
<gene>
    <name evidence="5" type="ORF">CFOL_v3_20016</name>
</gene>
<feature type="compositionally biased region" description="Polar residues" evidence="2">
    <location>
        <begin position="166"/>
        <end position="180"/>
    </location>
</feature>
<protein>
    <submittedName>
        <fullName evidence="5">Fasciclin domain-containing protein</fullName>
    </submittedName>
</protein>
<evidence type="ECO:0000256" key="3">
    <source>
        <dbReference type="SAM" id="SignalP"/>
    </source>
</evidence>
<organism evidence="5 6">
    <name type="scientific">Cephalotus follicularis</name>
    <name type="common">Albany pitcher plant</name>
    <dbReference type="NCBI Taxonomy" id="3775"/>
    <lineage>
        <taxon>Eukaryota</taxon>
        <taxon>Viridiplantae</taxon>
        <taxon>Streptophyta</taxon>
        <taxon>Embryophyta</taxon>
        <taxon>Tracheophyta</taxon>
        <taxon>Spermatophyta</taxon>
        <taxon>Magnoliopsida</taxon>
        <taxon>eudicotyledons</taxon>
        <taxon>Gunneridae</taxon>
        <taxon>Pentapetalae</taxon>
        <taxon>rosids</taxon>
        <taxon>fabids</taxon>
        <taxon>Oxalidales</taxon>
        <taxon>Cephalotaceae</taxon>
        <taxon>Cephalotus</taxon>
    </lineage>
</organism>
<evidence type="ECO:0000313" key="6">
    <source>
        <dbReference type="Proteomes" id="UP000187406"/>
    </source>
</evidence>
<accession>A0A1Q3C908</accession>
<dbReference type="InterPro" id="IPR000782">
    <property type="entry name" value="FAS1_domain"/>
</dbReference>
<evidence type="ECO:0000313" key="5">
    <source>
        <dbReference type="EMBL" id="GAV76543.1"/>
    </source>
</evidence>
<dbReference type="InterPro" id="IPR036378">
    <property type="entry name" value="FAS1_dom_sf"/>
</dbReference>
<feature type="compositionally biased region" description="Low complexity" evidence="2">
    <location>
        <begin position="197"/>
        <end position="206"/>
    </location>
</feature>
<dbReference type="PANTHER" id="PTHR36069:SF1">
    <property type="entry name" value="EXPRESSED PROTEIN"/>
    <property type="match status" value="1"/>
</dbReference>
<keyword evidence="3" id="KW-0732">Signal</keyword>
<evidence type="ECO:0000256" key="2">
    <source>
        <dbReference type="SAM" id="MobiDB-lite"/>
    </source>
</evidence>
<comment type="caution">
    <text evidence="5">The sequence shown here is derived from an EMBL/GenBank/DDBJ whole genome shotgun (WGS) entry which is preliminary data.</text>
</comment>
<dbReference type="FunCoup" id="A0A1Q3C908">
    <property type="interactions" value="8"/>
</dbReference>
<name>A0A1Q3C908_CEPFO</name>
<comment type="similarity">
    <text evidence="1">Belongs to the fasciclin-like AGP family.</text>
</comment>